<comment type="caution">
    <text evidence="1">The sequence shown here is derived from an EMBL/GenBank/DDBJ whole genome shotgun (WGS) entry which is preliminary data.</text>
</comment>
<accession>A0ABQ2D0M2</accession>
<organism evidence="1 2">
    <name type="scientific">Deinococcus roseus</name>
    <dbReference type="NCBI Taxonomy" id="392414"/>
    <lineage>
        <taxon>Bacteria</taxon>
        <taxon>Thermotogati</taxon>
        <taxon>Deinococcota</taxon>
        <taxon>Deinococci</taxon>
        <taxon>Deinococcales</taxon>
        <taxon>Deinococcaceae</taxon>
        <taxon>Deinococcus</taxon>
    </lineage>
</organism>
<protein>
    <submittedName>
        <fullName evidence="1">Uncharacterized protein</fullName>
    </submittedName>
</protein>
<name>A0ABQ2D0M2_9DEIO</name>
<proteinExistence type="predicted"/>
<sequence>MSNPQAPVQLECIEMSTPIHSTPASRQEGIPYDRPQLKLQGKWQAVHLITSIVGDPG</sequence>
<dbReference type="Proteomes" id="UP000632222">
    <property type="component" value="Unassembled WGS sequence"/>
</dbReference>
<keyword evidence="2" id="KW-1185">Reference proteome</keyword>
<dbReference type="EMBL" id="BMOD01000009">
    <property type="protein sequence ID" value="GGJ39179.1"/>
    <property type="molecule type" value="Genomic_DNA"/>
</dbReference>
<evidence type="ECO:0000313" key="2">
    <source>
        <dbReference type="Proteomes" id="UP000632222"/>
    </source>
</evidence>
<reference evidence="2" key="1">
    <citation type="journal article" date="2019" name="Int. J. Syst. Evol. Microbiol.">
        <title>The Global Catalogue of Microorganisms (GCM) 10K type strain sequencing project: providing services to taxonomists for standard genome sequencing and annotation.</title>
        <authorList>
            <consortium name="The Broad Institute Genomics Platform"/>
            <consortium name="The Broad Institute Genome Sequencing Center for Infectious Disease"/>
            <person name="Wu L."/>
            <person name="Ma J."/>
        </authorList>
    </citation>
    <scope>NUCLEOTIDE SEQUENCE [LARGE SCALE GENOMIC DNA]</scope>
    <source>
        <strain evidence="2">JCM 14370</strain>
    </source>
</reference>
<gene>
    <name evidence="1" type="ORF">GCM10008938_26490</name>
</gene>
<evidence type="ECO:0000313" key="1">
    <source>
        <dbReference type="EMBL" id="GGJ39179.1"/>
    </source>
</evidence>